<keyword evidence="4" id="KW-0046">Antibiotic resistance</keyword>
<name>A0A1X9STJ1_9BACT</name>
<dbReference type="EMBL" id="CP018788">
    <property type="protein sequence ID" value="ARQ99557.1"/>
    <property type="molecule type" value="Genomic_DNA"/>
</dbReference>
<dbReference type="PROSITE" id="PS51257">
    <property type="entry name" value="PROKAR_LIPOPROTEIN"/>
    <property type="match status" value="1"/>
</dbReference>
<dbReference type="AlphaFoldDB" id="A0A1X9STJ1"/>
<dbReference type="OrthoDB" id="5358683at2"/>
<dbReference type="InterPro" id="IPR011990">
    <property type="entry name" value="TPR-like_helical_dom_sf"/>
</dbReference>
<dbReference type="EC" id="3.5.2.6" evidence="2"/>
<protein>
    <recommendedName>
        <fullName evidence="2">beta-lactamase</fullName>
        <ecNumber evidence="2">3.5.2.6</ecNumber>
    </recommendedName>
</protein>
<dbReference type="Proteomes" id="UP000194309">
    <property type="component" value="Chromosome"/>
</dbReference>
<evidence type="ECO:0000256" key="3">
    <source>
        <dbReference type="ARBA" id="ARBA00023157"/>
    </source>
</evidence>
<evidence type="ECO:0000313" key="6">
    <source>
        <dbReference type="Proteomes" id="UP000194309"/>
    </source>
</evidence>
<accession>A0A1X9STJ1</accession>
<organism evidence="5 6">
    <name type="scientific">Campylobacter devanensis</name>
    <dbReference type="NCBI Taxonomy" id="3161138"/>
    <lineage>
        <taxon>Bacteria</taxon>
        <taxon>Pseudomonadati</taxon>
        <taxon>Campylobacterota</taxon>
        <taxon>Epsilonproteobacteria</taxon>
        <taxon>Campylobacterales</taxon>
        <taxon>Campylobacteraceae</taxon>
        <taxon>Campylobacter</taxon>
    </lineage>
</organism>
<evidence type="ECO:0000256" key="2">
    <source>
        <dbReference type="ARBA" id="ARBA00012865"/>
    </source>
</evidence>
<dbReference type="Gene3D" id="1.25.40.10">
    <property type="entry name" value="Tetratricopeptide repeat domain"/>
    <property type="match status" value="1"/>
</dbReference>
<proteinExistence type="predicted"/>
<reference evidence="5 6" key="1">
    <citation type="journal article" date="2017" name="Genome Biol. Evol.">
        <title>Comparative Genomic Analysis Identifies a Campylobacter Clade Deficient in Selenium Metabolism.</title>
        <authorList>
            <person name="Miller W.G."/>
            <person name="Yee E."/>
            <person name="Lopes B.S."/>
            <person name="Chapman M.H."/>
            <person name="Huynh S."/>
            <person name="Bono J.L."/>
            <person name="Parker C.T."/>
            <person name="Strachan N.J.C."/>
            <person name="Forbes K.J."/>
        </authorList>
    </citation>
    <scope>NUCLEOTIDE SEQUENCE [LARGE SCALE GENOMIC DNA]</scope>
    <source>
        <strain evidence="5 6">NCTC 13003</strain>
    </source>
</reference>
<keyword evidence="3" id="KW-1015">Disulfide bond</keyword>
<keyword evidence="6" id="KW-1185">Reference proteome</keyword>
<gene>
    <name evidence="5" type="ORF">CIGN_1302</name>
</gene>
<dbReference type="KEGG" id="cdev:CIGN_1302"/>
<dbReference type="SUPFAM" id="SSF81901">
    <property type="entry name" value="HCP-like"/>
    <property type="match status" value="1"/>
</dbReference>
<sequence>MRQVIVAVLAGLILAGCVQKFPGPITFKPEPINISEQEVKAKIDNFYSECSKLKDAFKCKRAADDIYKSGDFRSAAIAYDMVCYGFQYIPACKQLADMFAHGDGMPRDIDTAATIYQIACNNGDNNSCDLARNLGVQNQNR</sequence>
<evidence type="ECO:0000256" key="1">
    <source>
        <dbReference type="ARBA" id="ARBA00001526"/>
    </source>
</evidence>
<dbReference type="SMART" id="SM00671">
    <property type="entry name" value="SEL1"/>
    <property type="match status" value="1"/>
</dbReference>
<evidence type="ECO:0000313" key="5">
    <source>
        <dbReference type="EMBL" id="ARQ99557.1"/>
    </source>
</evidence>
<dbReference type="GO" id="GO:0046677">
    <property type="term" value="P:response to antibiotic"/>
    <property type="evidence" value="ECO:0007669"/>
    <property type="project" value="UniProtKB-KW"/>
</dbReference>
<accession>A0A381DAJ8</accession>
<dbReference type="STRING" id="1660064.CIGN_1302"/>
<evidence type="ECO:0000256" key="4">
    <source>
        <dbReference type="ARBA" id="ARBA00023251"/>
    </source>
</evidence>
<dbReference type="InterPro" id="IPR006597">
    <property type="entry name" value="Sel1-like"/>
</dbReference>
<dbReference type="GO" id="GO:0008800">
    <property type="term" value="F:beta-lactamase activity"/>
    <property type="evidence" value="ECO:0007669"/>
    <property type="project" value="UniProtKB-EC"/>
</dbReference>
<comment type="catalytic activity">
    <reaction evidence="1">
        <text>a beta-lactam + H2O = a substituted beta-amino acid</text>
        <dbReference type="Rhea" id="RHEA:20401"/>
        <dbReference type="ChEBI" id="CHEBI:15377"/>
        <dbReference type="ChEBI" id="CHEBI:35627"/>
        <dbReference type="ChEBI" id="CHEBI:140347"/>
        <dbReference type="EC" id="3.5.2.6"/>
    </reaction>
</comment>